<feature type="coiled-coil region" evidence="8">
    <location>
        <begin position="484"/>
        <end position="511"/>
    </location>
</feature>
<feature type="coiled-coil region" evidence="8">
    <location>
        <begin position="120"/>
        <end position="147"/>
    </location>
</feature>
<keyword evidence="3 8" id="KW-1133">Transmembrane helix</keyword>
<dbReference type="GO" id="GO:0000921">
    <property type="term" value="P:septin ring assembly"/>
    <property type="evidence" value="ECO:0007669"/>
    <property type="project" value="InterPro"/>
</dbReference>
<keyword evidence="2 8" id="KW-0812">Transmembrane</keyword>
<feature type="topological domain" description="Cytoplasmic" evidence="8">
    <location>
        <begin position="37"/>
        <end position="581"/>
    </location>
</feature>
<comment type="subcellular location">
    <subcellularLocation>
        <location evidence="8">Cell membrane</location>
        <topology evidence="8">Single-pass membrane protein</topology>
    </subcellularLocation>
    <text evidence="8">Colocalized with FtsZ to the nascent septal site.</text>
</comment>
<evidence type="ECO:0000256" key="7">
    <source>
        <dbReference type="ARBA" id="ARBA00023306"/>
    </source>
</evidence>
<dbReference type="GO" id="GO:0000917">
    <property type="term" value="P:division septum assembly"/>
    <property type="evidence" value="ECO:0007669"/>
    <property type="project" value="UniProtKB-KW"/>
</dbReference>
<evidence type="ECO:0000256" key="2">
    <source>
        <dbReference type="ARBA" id="ARBA00022692"/>
    </source>
</evidence>
<keyword evidence="7 8" id="KW-0131">Cell cycle</keyword>
<dbReference type="NCBIfam" id="NF003413">
    <property type="entry name" value="PRK04778.1-7"/>
    <property type="match status" value="1"/>
</dbReference>
<dbReference type="EMBL" id="PDOE01000005">
    <property type="protein sequence ID" value="RKL66739.1"/>
    <property type="molecule type" value="Genomic_DNA"/>
</dbReference>
<keyword evidence="5 8" id="KW-0472">Membrane</keyword>
<dbReference type="AlphaFoldDB" id="A0A3A9K307"/>
<keyword evidence="6 8" id="KW-0717">Septation</keyword>
<dbReference type="HAMAP" id="MF_00728">
    <property type="entry name" value="EzrA"/>
    <property type="match status" value="1"/>
</dbReference>
<comment type="function">
    <text evidence="8">Negative regulator of FtsZ ring formation; modulates the frequency and position of FtsZ ring formation. Inhibits FtsZ ring formation at polar sites. Interacts either with FtsZ or with one of its binding partners to promote depolymerization.</text>
</comment>
<dbReference type="GO" id="GO:0005940">
    <property type="term" value="C:septin ring"/>
    <property type="evidence" value="ECO:0007669"/>
    <property type="project" value="InterPro"/>
</dbReference>
<feature type="coiled-coil region" evidence="8">
    <location>
        <begin position="339"/>
        <end position="425"/>
    </location>
</feature>
<dbReference type="OrthoDB" id="1654473at2"/>
<keyword evidence="4 8" id="KW-0175">Coiled coil</keyword>
<keyword evidence="1 8" id="KW-0132">Cell division</keyword>
<name>A0A3A9K307_9BACI</name>
<keyword evidence="8" id="KW-1003">Cell membrane</keyword>
<gene>
    <name evidence="8" type="primary">ezrA</name>
    <name evidence="10" type="ORF">CR203_12930</name>
</gene>
<dbReference type="GO" id="GO:0005886">
    <property type="term" value="C:plasma membrane"/>
    <property type="evidence" value="ECO:0007669"/>
    <property type="project" value="UniProtKB-SubCell"/>
</dbReference>
<dbReference type="Proteomes" id="UP000281498">
    <property type="component" value="Unassembled WGS sequence"/>
</dbReference>
<comment type="similarity">
    <text evidence="8">Belongs to the EzrA family.</text>
</comment>
<evidence type="ECO:0000313" key="11">
    <source>
        <dbReference type="Proteomes" id="UP000281498"/>
    </source>
</evidence>
<organism evidence="10 11">
    <name type="scientific">Salipaludibacillus neizhouensis</name>
    <dbReference type="NCBI Taxonomy" id="885475"/>
    <lineage>
        <taxon>Bacteria</taxon>
        <taxon>Bacillati</taxon>
        <taxon>Bacillota</taxon>
        <taxon>Bacilli</taxon>
        <taxon>Bacillales</taxon>
        <taxon>Bacillaceae</taxon>
    </lineage>
</organism>
<dbReference type="Pfam" id="PF06160">
    <property type="entry name" value="EzrA"/>
    <property type="match status" value="1"/>
</dbReference>
<evidence type="ECO:0000256" key="4">
    <source>
        <dbReference type="ARBA" id="ARBA00023054"/>
    </source>
</evidence>
<feature type="transmembrane region" description="Helical" evidence="9">
    <location>
        <begin position="14"/>
        <end position="35"/>
    </location>
</feature>
<proteinExistence type="inferred from homology"/>
<evidence type="ECO:0000313" key="10">
    <source>
        <dbReference type="EMBL" id="RKL66739.1"/>
    </source>
</evidence>
<keyword evidence="11" id="KW-1185">Reference proteome</keyword>
<reference evidence="10 11" key="1">
    <citation type="submission" date="2017-10" db="EMBL/GenBank/DDBJ databases">
        <title>Bacillus sp. nov., a halophilic bacterium isolated from a Keqin Lake.</title>
        <authorList>
            <person name="Wang H."/>
        </authorList>
    </citation>
    <scope>NUCLEOTIDE SEQUENCE [LARGE SCALE GENOMIC DNA]</scope>
    <source>
        <strain evidence="10 11">KCTC 13187</strain>
    </source>
</reference>
<evidence type="ECO:0000256" key="3">
    <source>
        <dbReference type="ARBA" id="ARBA00022989"/>
    </source>
</evidence>
<evidence type="ECO:0000256" key="8">
    <source>
        <dbReference type="HAMAP-Rule" id="MF_00728"/>
    </source>
</evidence>
<evidence type="ECO:0000256" key="1">
    <source>
        <dbReference type="ARBA" id="ARBA00022618"/>
    </source>
</evidence>
<dbReference type="Gene3D" id="1.20.120.330">
    <property type="entry name" value="Nucleotidyltransferases domain 2"/>
    <property type="match status" value="1"/>
</dbReference>
<evidence type="ECO:0000256" key="5">
    <source>
        <dbReference type="ARBA" id="ARBA00023136"/>
    </source>
</evidence>
<evidence type="ECO:0000256" key="6">
    <source>
        <dbReference type="ARBA" id="ARBA00023210"/>
    </source>
</evidence>
<comment type="caution">
    <text evidence="10">The sequence shown here is derived from an EMBL/GenBank/DDBJ whole genome shotgun (WGS) entry which is preliminary data.</text>
</comment>
<dbReference type="InterPro" id="IPR010379">
    <property type="entry name" value="EzrA"/>
</dbReference>
<evidence type="ECO:0000256" key="9">
    <source>
        <dbReference type="SAM" id="Phobius"/>
    </source>
</evidence>
<feature type="topological domain" description="Extracellular" evidence="8">
    <location>
        <begin position="1"/>
        <end position="17"/>
    </location>
</feature>
<sequence>MNIFMKMRWRRPHMFMYVIYGSILLFLIIIIYGAWSRKKLYKEVDRLENKKMKMMNEPITEELSRIKGLRMSGETEERFGQWREEWDNIVTIQLPDMEEKLFDIEELANKYRFFKAKQYVRFVDTELDAVQQQMKEMVQEVDQLIHSEEQNRKDIDGVKDLFHETKKKLWVQKGTLGQAASTFDQKLKEIQLMFESFDEETEKGNYFQARELLLKMSELLKEYQDVMMEVPQYLVRIEKEIPKQLEDLEKGFTEMEKEGYSLHHFSYQLQVKEMKRRLIVLLPLVESLNLEEVKEPIETTDSEINDIYEKLEHEVLSKNFVEKELQVLREHLSKLPQSYQSLSAEIETLKLNYQLTEDDDKQQIKIEKNIKELFNQLSVIEDAMEEKKQSFTTLRSMTQDFKIELDNVESEVKEMHDNFQHLRSDERKAEETIRQMQTDLTQGQKRLKQSNIPGVPELLLMQLDEAEEILNKALESLDQIPISIQNVNKHVEEAKKHIDSCLENLDQTIKKAKKAELVIQYGNRYRSEYDHVNIKLLQAEDRFRHYLYEESLEFALEGVELVDPKVLEKVKELEKLQVSYY</sequence>
<accession>A0A3A9K307</accession>
<protein>
    <recommendedName>
        <fullName evidence="8">Septation ring formation regulator EzrA</fullName>
    </recommendedName>
</protein>